<dbReference type="InterPro" id="IPR023828">
    <property type="entry name" value="Peptidase_S8_Ser-AS"/>
</dbReference>
<evidence type="ECO:0000313" key="8">
    <source>
        <dbReference type="EMBL" id="CAB4818011.1"/>
    </source>
</evidence>
<keyword evidence="2" id="KW-0645">Protease</keyword>
<dbReference type="Pfam" id="PF04151">
    <property type="entry name" value="PPC"/>
    <property type="match status" value="1"/>
</dbReference>
<feature type="domain" description="Inhibitor I9" evidence="7">
    <location>
        <begin position="71"/>
        <end position="152"/>
    </location>
</feature>
<dbReference type="EMBL" id="CAFAAL010000206">
    <property type="protein sequence ID" value="CAB4818011.1"/>
    <property type="molecule type" value="Genomic_DNA"/>
</dbReference>
<dbReference type="Gene3D" id="2.60.120.380">
    <property type="match status" value="2"/>
</dbReference>
<evidence type="ECO:0000259" key="7">
    <source>
        <dbReference type="Pfam" id="PF05922"/>
    </source>
</evidence>
<dbReference type="Pfam" id="PF00082">
    <property type="entry name" value="Peptidase_S8"/>
    <property type="match status" value="1"/>
</dbReference>
<feature type="domain" description="Peptidase C-terminal archaeal/bacterial" evidence="6">
    <location>
        <begin position="255"/>
        <end position="311"/>
    </location>
</feature>
<dbReference type="PANTHER" id="PTHR43806:SF11">
    <property type="entry name" value="CEREVISIN-RELATED"/>
    <property type="match status" value="1"/>
</dbReference>
<dbReference type="InterPro" id="IPR007280">
    <property type="entry name" value="Peptidase_C_arc/bac"/>
</dbReference>
<evidence type="ECO:0000259" key="5">
    <source>
        <dbReference type="Pfam" id="PF00082"/>
    </source>
</evidence>
<keyword evidence="3" id="KW-0378">Hydrolase</keyword>
<dbReference type="InterPro" id="IPR050131">
    <property type="entry name" value="Peptidase_S8_subtilisin-like"/>
</dbReference>
<dbReference type="PRINTS" id="PR00723">
    <property type="entry name" value="SUBTILISIN"/>
</dbReference>
<keyword evidence="4" id="KW-0720">Serine protease</keyword>
<evidence type="ECO:0000256" key="2">
    <source>
        <dbReference type="ARBA" id="ARBA00022670"/>
    </source>
</evidence>
<sequence>MWATVIVALVTLLGGLLSSCGVEPTYPNTETPKVEMKLTGKPSSTSVNISTVKPTIDAFGIITHKNAAPDSYVVQFKDNMVMAKGQNLILSMDLVKNIAAKVVEDNQLKTVKMNHVFNAAIRGFSAKMTHEEAAILAKDPRILFVEQDAYVHANAVYKNPGWALDRIDQANSTLNNSFATSLTGAGIHIYNLDEGALPTHTEFAGRLQCGAANSPDIQGGMSGECVEGVKTVNTRVNIGTKVSYAPSPVIIIGNKVIVKIFGGTGDADLYVKKGSVPTTSSYDCRPYTSGNTETCDMSSFGTGTYYIMVFGYRAVSGLTLERFDACATISQGEYSDACASGKSGSHGTGTLSLSGGLTAGVAKSATLHTIRTMPSTGDGLMSDQVAGFNWVVANKGSNISVINFSIGEDNIYAVQDNAITACVNAGVFVVAAAGNAMDDTAKTSPGSCPDAFVVGATSQGDSVASYSNWGAAVDLWAPGSGVRLATNTSNTAFTTDNGTSFASPLTAGVVALYRGQNPNANVDQIKSAILSAASSNKLIGYLGPVGNVSPNLFLQSFGTSCGDSVCNGVETTATCAGDCPNDGGGSCPGINCNIWPQANLSATRNQMKQIGTVTCNNPIITSSGGVPDADLYVKIGGWPTYSSKTCVSESSGNVEACNMTNGNVKYFISIYGYNSAPSGVNFFINCH</sequence>
<dbReference type="InterPro" id="IPR015500">
    <property type="entry name" value="Peptidase_S8_subtilisin-rel"/>
</dbReference>
<dbReference type="AlphaFoldDB" id="A0A6J6Z882"/>
<gene>
    <name evidence="8" type="ORF">UFOPK3004_01673</name>
</gene>
<evidence type="ECO:0000256" key="1">
    <source>
        <dbReference type="ARBA" id="ARBA00011073"/>
    </source>
</evidence>
<dbReference type="InterPro" id="IPR037045">
    <property type="entry name" value="S8pro/Inhibitor_I9_sf"/>
</dbReference>
<evidence type="ECO:0000259" key="6">
    <source>
        <dbReference type="Pfam" id="PF04151"/>
    </source>
</evidence>
<dbReference type="GO" id="GO:0006508">
    <property type="term" value="P:proteolysis"/>
    <property type="evidence" value="ECO:0007669"/>
    <property type="project" value="UniProtKB-KW"/>
</dbReference>
<dbReference type="Pfam" id="PF05922">
    <property type="entry name" value="Inhibitor_I9"/>
    <property type="match status" value="1"/>
</dbReference>
<dbReference type="GO" id="GO:0005615">
    <property type="term" value="C:extracellular space"/>
    <property type="evidence" value="ECO:0007669"/>
    <property type="project" value="TreeGrafter"/>
</dbReference>
<dbReference type="InterPro" id="IPR036852">
    <property type="entry name" value="Peptidase_S8/S53_dom_sf"/>
</dbReference>
<dbReference type="PROSITE" id="PS51892">
    <property type="entry name" value="SUBTILASE"/>
    <property type="match status" value="1"/>
</dbReference>
<name>A0A6J6Z882_9ZZZZ</name>
<evidence type="ECO:0000256" key="4">
    <source>
        <dbReference type="ARBA" id="ARBA00022825"/>
    </source>
</evidence>
<feature type="domain" description="Peptidase S8/S53" evidence="5">
    <location>
        <begin position="340"/>
        <end position="536"/>
    </location>
</feature>
<accession>A0A6J6Z882</accession>
<dbReference type="PROSITE" id="PS00138">
    <property type="entry name" value="SUBTILASE_SER"/>
    <property type="match status" value="1"/>
</dbReference>
<dbReference type="PANTHER" id="PTHR43806">
    <property type="entry name" value="PEPTIDASE S8"/>
    <property type="match status" value="1"/>
</dbReference>
<organism evidence="8">
    <name type="scientific">freshwater metagenome</name>
    <dbReference type="NCBI Taxonomy" id="449393"/>
    <lineage>
        <taxon>unclassified sequences</taxon>
        <taxon>metagenomes</taxon>
        <taxon>ecological metagenomes</taxon>
    </lineage>
</organism>
<comment type="similarity">
    <text evidence="1">Belongs to the peptidase S8 family.</text>
</comment>
<dbReference type="Gene3D" id="3.30.70.80">
    <property type="entry name" value="Peptidase S8 propeptide/proteinase inhibitor I9"/>
    <property type="match status" value="1"/>
</dbReference>
<protein>
    <submittedName>
        <fullName evidence="8">Unannotated protein</fullName>
    </submittedName>
</protein>
<dbReference type="SUPFAM" id="SSF54897">
    <property type="entry name" value="Protease propeptides/inhibitors"/>
    <property type="match status" value="1"/>
</dbReference>
<dbReference type="SUPFAM" id="SSF52743">
    <property type="entry name" value="Subtilisin-like"/>
    <property type="match status" value="1"/>
</dbReference>
<dbReference type="InterPro" id="IPR000209">
    <property type="entry name" value="Peptidase_S8/S53_dom"/>
</dbReference>
<dbReference type="InterPro" id="IPR010259">
    <property type="entry name" value="S8pro/Inhibitor_I9"/>
</dbReference>
<dbReference type="Gene3D" id="3.40.50.200">
    <property type="entry name" value="Peptidase S8/S53 domain"/>
    <property type="match status" value="1"/>
</dbReference>
<proteinExistence type="inferred from homology"/>
<evidence type="ECO:0000256" key="3">
    <source>
        <dbReference type="ARBA" id="ARBA00022801"/>
    </source>
</evidence>
<reference evidence="8" key="1">
    <citation type="submission" date="2020-05" db="EMBL/GenBank/DDBJ databases">
        <authorList>
            <person name="Chiriac C."/>
            <person name="Salcher M."/>
            <person name="Ghai R."/>
            <person name="Kavagutti S V."/>
        </authorList>
    </citation>
    <scope>NUCLEOTIDE SEQUENCE</scope>
</reference>
<dbReference type="GO" id="GO:0004252">
    <property type="term" value="F:serine-type endopeptidase activity"/>
    <property type="evidence" value="ECO:0007669"/>
    <property type="project" value="InterPro"/>
</dbReference>